<evidence type="ECO:0000259" key="3">
    <source>
        <dbReference type="Pfam" id="PF00582"/>
    </source>
</evidence>
<feature type="domain" description="UspA" evidence="3">
    <location>
        <begin position="207"/>
        <end position="287"/>
    </location>
</feature>
<dbReference type="Pfam" id="PF00582">
    <property type="entry name" value="Usp"/>
    <property type="match status" value="2"/>
</dbReference>
<keyword evidence="5" id="KW-1185">Reference proteome</keyword>
<accession>A0A6I6D6Q3</accession>
<feature type="domain" description="UspA" evidence="3">
    <location>
        <begin position="7"/>
        <end position="161"/>
    </location>
</feature>
<evidence type="ECO:0000256" key="2">
    <source>
        <dbReference type="SAM" id="Coils"/>
    </source>
</evidence>
<keyword evidence="2" id="KW-0175">Coiled coil</keyword>
<evidence type="ECO:0000313" key="5">
    <source>
        <dbReference type="Proteomes" id="UP000427716"/>
    </source>
</evidence>
<dbReference type="EMBL" id="CP046415">
    <property type="protein sequence ID" value="QGT79141.1"/>
    <property type="molecule type" value="Genomic_DNA"/>
</dbReference>
<proteinExistence type="inferred from homology"/>
<dbReference type="PRINTS" id="PR01438">
    <property type="entry name" value="UNVRSLSTRESS"/>
</dbReference>
<dbReference type="SUPFAM" id="SSF52402">
    <property type="entry name" value="Adenine nucleotide alpha hydrolases-like"/>
    <property type="match status" value="2"/>
</dbReference>
<protein>
    <submittedName>
        <fullName evidence="4">Universal stress protein</fullName>
    </submittedName>
</protein>
<dbReference type="InterPro" id="IPR006015">
    <property type="entry name" value="Universal_stress_UspA"/>
</dbReference>
<evidence type="ECO:0000313" key="4">
    <source>
        <dbReference type="EMBL" id="QGT79141.1"/>
    </source>
</evidence>
<dbReference type="PANTHER" id="PTHR46268:SF6">
    <property type="entry name" value="UNIVERSAL STRESS PROTEIN UP12"/>
    <property type="match status" value="1"/>
</dbReference>
<dbReference type="AlphaFoldDB" id="A0A6I6D6Q3"/>
<dbReference type="PANTHER" id="PTHR46268">
    <property type="entry name" value="STRESS RESPONSE PROTEIN NHAX"/>
    <property type="match status" value="1"/>
</dbReference>
<dbReference type="RefSeq" id="WP_156574856.1">
    <property type="nucleotide sequence ID" value="NZ_CP046415.1"/>
</dbReference>
<sequence>MSDNKDQVLACIDGSRSSEAVTDYAVWAAQALAAPLTFLHAISNPHAPAKTDLSGNMTLGGREKLLEEMVELEEKRGKLERERGRALLADVLSRARDRGFDEPAELLRNGDITEVILELEDAMQMLVLGKQGKDGDAVAMHVGSHLAGILSMIHKPTLVTPLAFKRPESFLIAYDGSPTAYKLVEMAANTPLLQGLPVHLLMVGEEKQGNWDKIQAANTRLQKAGFSTQVAIRQGKVDEAVSMYIEEKNIDLLAMGAYGHSPIRYLVLGSTTTKMIMKANVPLLVVR</sequence>
<dbReference type="KEGG" id="ghl:GM160_09725"/>
<evidence type="ECO:0000256" key="1">
    <source>
        <dbReference type="ARBA" id="ARBA00008791"/>
    </source>
</evidence>
<feature type="coiled-coil region" evidence="2">
    <location>
        <begin position="62"/>
        <end position="89"/>
    </location>
</feature>
<reference evidence="4 5" key="1">
    <citation type="submission" date="2019-11" db="EMBL/GenBank/DDBJ databases">
        <authorList>
            <person name="Zhang J."/>
            <person name="Sun C."/>
        </authorList>
    </citation>
    <scope>NUCLEOTIDE SEQUENCE [LARGE SCALE GENOMIC DNA]</scope>
    <source>
        <strain evidence="5">sp2</strain>
    </source>
</reference>
<gene>
    <name evidence="4" type="ORF">GM160_09725</name>
</gene>
<dbReference type="CDD" id="cd00293">
    <property type="entry name" value="USP-like"/>
    <property type="match status" value="2"/>
</dbReference>
<organism evidence="4 5">
    <name type="scientific">Guyparkeria halophila</name>
    <dbReference type="NCBI Taxonomy" id="47960"/>
    <lineage>
        <taxon>Bacteria</taxon>
        <taxon>Pseudomonadati</taxon>
        <taxon>Pseudomonadota</taxon>
        <taxon>Gammaproteobacteria</taxon>
        <taxon>Chromatiales</taxon>
        <taxon>Thioalkalibacteraceae</taxon>
        <taxon>Guyparkeria</taxon>
    </lineage>
</organism>
<dbReference type="Gene3D" id="3.40.50.12370">
    <property type="match status" value="1"/>
</dbReference>
<comment type="similarity">
    <text evidence="1">Belongs to the universal stress protein A family.</text>
</comment>
<dbReference type="InterPro" id="IPR006016">
    <property type="entry name" value="UspA"/>
</dbReference>
<dbReference type="Proteomes" id="UP000427716">
    <property type="component" value="Chromosome"/>
</dbReference>
<name>A0A6I6D6Q3_9GAMM</name>